<organism evidence="1 2">
    <name type="scientific">Variovorax soli</name>
    <dbReference type="NCBI Taxonomy" id="376815"/>
    <lineage>
        <taxon>Bacteria</taxon>
        <taxon>Pseudomonadati</taxon>
        <taxon>Pseudomonadota</taxon>
        <taxon>Betaproteobacteria</taxon>
        <taxon>Burkholderiales</taxon>
        <taxon>Comamonadaceae</taxon>
        <taxon>Variovorax</taxon>
    </lineage>
</organism>
<dbReference type="Proteomes" id="UP001184230">
    <property type="component" value="Unassembled WGS sequence"/>
</dbReference>
<evidence type="ECO:0000313" key="2">
    <source>
        <dbReference type="Proteomes" id="UP001184230"/>
    </source>
</evidence>
<name>A0ABU1NMJ0_9BURK</name>
<proteinExistence type="predicted"/>
<evidence type="ECO:0000313" key="1">
    <source>
        <dbReference type="EMBL" id="MDR6539675.1"/>
    </source>
</evidence>
<reference evidence="1 2" key="1">
    <citation type="submission" date="2023-07" db="EMBL/GenBank/DDBJ databases">
        <title>Sorghum-associated microbial communities from plants grown in Nebraska, USA.</title>
        <authorList>
            <person name="Schachtman D."/>
        </authorList>
    </citation>
    <scope>NUCLEOTIDE SEQUENCE [LARGE SCALE GENOMIC DNA]</scope>
    <source>
        <strain evidence="1 2">DS1781</strain>
    </source>
</reference>
<sequence length="170" mass="19374">MAVTVRVATMSRVRQPFVEPRLRRPRRATFPRRGERDRIVFASSTARQYALSRCLARLLLEDAVASPAAGHRVDPEEQGAALLRKLRRLGAHFDAPFFERSTMAFPALSIEHYRLFMERSVGPTQKLVESIATEAEKLAVLRAEFAAMVAPYYSENILRQDYLLTRAQAR</sequence>
<accession>A0ABU1NMJ0</accession>
<protein>
    <submittedName>
        <fullName evidence="1">Uncharacterized protein</fullName>
    </submittedName>
</protein>
<dbReference type="EMBL" id="JAVDRF010000021">
    <property type="protein sequence ID" value="MDR6539675.1"/>
    <property type="molecule type" value="Genomic_DNA"/>
</dbReference>
<comment type="caution">
    <text evidence="1">The sequence shown here is derived from an EMBL/GenBank/DDBJ whole genome shotgun (WGS) entry which is preliminary data.</text>
</comment>
<keyword evidence="2" id="KW-1185">Reference proteome</keyword>
<gene>
    <name evidence="1" type="ORF">J2739_005477</name>
</gene>